<dbReference type="EMBL" id="QFCQ01000008">
    <property type="protein sequence ID" value="RDW14439.1"/>
    <property type="molecule type" value="Genomic_DNA"/>
</dbReference>
<keyword evidence="3" id="KW-1185">Reference proteome</keyword>
<organism evidence="2 3">
    <name type="scientific">Paracoccus thiocyanatus</name>
    <dbReference type="NCBI Taxonomy" id="34006"/>
    <lineage>
        <taxon>Bacteria</taxon>
        <taxon>Pseudomonadati</taxon>
        <taxon>Pseudomonadota</taxon>
        <taxon>Alphaproteobacteria</taxon>
        <taxon>Rhodobacterales</taxon>
        <taxon>Paracoccaceae</taxon>
        <taxon>Paracoccus</taxon>
    </lineage>
</organism>
<dbReference type="RefSeq" id="WP_115754587.1">
    <property type="nucleotide sequence ID" value="NZ_QFCQ01000008.1"/>
</dbReference>
<name>A0A3D8PGV5_9RHOB</name>
<reference evidence="2 3" key="1">
    <citation type="submission" date="2018-05" db="EMBL/GenBank/DDBJ databases">
        <title>Whole genome sequencing of Paracoccus thiocyanatus SST.</title>
        <authorList>
            <person name="Ghosh W."/>
            <person name="Rameez M.J."/>
            <person name="Roy C."/>
        </authorList>
    </citation>
    <scope>NUCLEOTIDE SEQUENCE [LARGE SCALE GENOMIC DNA]</scope>
    <source>
        <strain evidence="2 3">SST</strain>
    </source>
</reference>
<protein>
    <submittedName>
        <fullName evidence="2">Uncharacterized protein</fullName>
    </submittedName>
</protein>
<gene>
    <name evidence="2" type="ORF">DIE28_02740</name>
</gene>
<evidence type="ECO:0000256" key="1">
    <source>
        <dbReference type="SAM" id="MobiDB-lite"/>
    </source>
</evidence>
<evidence type="ECO:0000313" key="3">
    <source>
        <dbReference type="Proteomes" id="UP000256679"/>
    </source>
</evidence>
<proteinExistence type="predicted"/>
<accession>A0A3D8PGV5</accession>
<evidence type="ECO:0000313" key="2">
    <source>
        <dbReference type="EMBL" id="RDW14439.1"/>
    </source>
</evidence>
<dbReference type="AlphaFoldDB" id="A0A3D8PGV5"/>
<comment type="caution">
    <text evidence="2">The sequence shown here is derived from an EMBL/GenBank/DDBJ whole genome shotgun (WGS) entry which is preliminary data.</text>
</comment>
<dbReference type="Proteomes" id="UP000256679">
    <property type="component" value="Unassembled WGS sequence"/>
</dbReference>
<sequence length="843" mass="89957">MALLDDINRLLRDHTGYTGDGQGSNGPLPVGDRSTARYTPNMRDLRELMKTIAQTLGDPGALQDILANSGKVFANRADAVSAGQSVLTGVLGRIATIEADHLVYRAPYQNGDDPLFDSAPYWGATDRFPRQSFVDYLDGLRSAAIRSSGALRLTNIGGTGDAITADLHPVMVDAGITDLSTSSEVEFVPVATNTAVNPSFTVAGVTYQIRNSDGGTWPANGFVVGRSYTLRRRNNVLRVASGDVTATELAKLVDRAGIQKLENVGGTENAISAAMPSGGFPATGVRVLLTPLVANTGDVTLSIDGGPAVQVRGMDGQQVPPGGLRPAQPILIERMSSPSVWRIVMDNLSKSYVDGLIQETQTDLRADVALVADQTVAIAAEIAAPFISVQGDDFIVMESDASSNALRVMRPDGQDMIMSQTFWERGADALGIGGGGSAGLSDDAIQIVSENGQSLSVGGAYVPEMNYEIAMASALPGAALMLSGLQHSDGGEVRIDGPRSRSYNMTVHASGVRQAEPHPGIITGAFPLSSMLNLHRQDHGLAMVPILTTCHGIAGVAIEDMDDDPLTGSGSTLIWDNMSFWYDEAKAVAAAAGKTLSVPYHDWLHGTSASTAPAGQYLSRLWDYQRDFRALLAAKEIGGAAIMVMGQPAGASNTSNPAVAWHCRDEVLQFCEQGGGILATAEHWYEISDNNVHPDALSTALMQETRAWAIASVEAGQRWTIHRPVVSTDEGVMTLDFATLHEDEYLVADVSKYNGEGIDQHFGFELIGGEIVASELRGRQVFLTYTGTPAQVRYAYQEQDARVFDDNRYVAPRGVLRTSKTKRSKMAPGHILVRAIPAFRINL</sequence>
<feature type="region of interest" description="Disordered" evidence="1">
    <location>
        <begin position="14"/>
        <end position="34"/>
    </location>
</feature>